<evidence type="ECO:0000259" key="6">
    <source>
        <dbReference type="PROSITE" id="PS51503"/>
    </source>
</evidence>
<dbReference type="OrthoDB" id="1915122at2759"/>
<keyword evidence="4 5" id="KW-0472">Membrane</keyword>
<protein>
    <recommendedName>
        <fullName evidence="6">HIG1 domain-containing protein</fullName>
    </recommendedName>
</protein>
<feature type="transmembrane region" description="Helical" evidence="5">
    <location>
        <begin position="12"/>
        <end position="39"/>
    </location>
</feature>
<evidence type="ECO:0000256" key="5">
    <source>
        <dbReference type="SAM" id="Phobius"/>
    </source>
</evidence>
<keyword evidence="8" id="KW-1185">Reference proteome</keyword>
<dbReference type="InterPro" id="IPR007667">
    <property type="entry name" value="Hypoxia_induced_domain"/>
</dbReference>
<feature type="transmembrane region" description="Helical" evidence="5">
    <location>
        <begin position="51"/>
        <end position="69"/>
    </location>
</feature>
<dbReference type="GO" id="GO:0005739">
    <property type="term" value="C:mitochondrion"/>
    <property type="evidence" value="ECO:0007669"/>
    <property type="project" value="UniProtKB-SubCell"/>
</dbReference>
<evidence type="ECO:0000313" key="8">
    <source>
        <dbReference type="Proteomes" id="UP000761534"/>
    </source>
</evidence>
<dbReference type="VEuPathDB" id="FungiDB:TRICI_003385"/>
<dbReference type="AlphaFoldDB" id="A0A642V3Z0"/>
<evidence type="ECO:0000256" key="2">
    <source>
        <dbReference type="ARBA" id="ARBA00022692"/>
    </source>
</evidence>
<comment type="subcellular location">
    <subcellularLocation>
        <location evidence="1">Mitochondrion</location>
    </subcellularLocation>
</comment>
<dbReference type="PANTHER" id="PTHR28018">
    <property type="entry name" value="RESPIRATORY SUPERCOMPLEX FACTOR 2, MITOCHONDRIAL"/>
    <property type="match status" value="1"/>
</dbReference>
<dbReference type="Pfam" id="PF04588">
    <property type="entry name" value="HIG_1_N"/>
    <property type="match status" value="1"/>
</dbReference>
<dbReference type="PANTHER" id="PTHR28018:SF3">
    <property type="entry name" value="RESPIRATORY SUPERCOMPLEX FACTOR 2, MITOCHONDRIAL"/>
    <property type="match status" value="1"/>
</dbReference>
<name>A0A642V3Z0_9ASCO</name>
<accession>A0A642V3Z0</accession>
<dbReference type="EMBL" id="SWFS01000248">
    <property type="protein sequence ID" value="KAA8912667.1"/>
    <property type="molecule type" value="Genomic_DNA"/>
</dbReference>
<dbReference type="PROSITE" id="PS51503">
    <property type="entry name" value="HIG1"/>
    <property type="match status" value="1"/>
</dbReference>
<gene>
    <name evidence="7" type="ORF">TRICI_003385</name>
</gene>
<keyword evidence="3 5" id="KW-1133">Transmembrane helix</keyword>
<sequence>MKIPTKEELNEYVHYIGVGGLKGAAVGLFVSSAGSYFALRRYPGLRQRGTFFKTFSFMAPVLACGITNMEWSSRRFEAEHYGIGEMAPDVVARQKRLEKLPLFDRAMQWGAENKYKIIMGTWAATLGGTFWLINRDRLMTKSQKIVQARMYAQGVTVVLLLASMALTMSYGKDPAHVEETEDQSWKRIVAEEEERLKHEDQIKKQQQKQHAASA</sequence>
<dbReference type="GO" id="GO:0033617">
    <property type="term" value="P:mitochondrial respiratory chain complex IV assembly"/>
    <property type="evidence" value="ECO:0007669"/>
    <property type="project" value="TreeGrafter"/>
</dbReference>
<feature type="domain" description="HIG1" evidence="6">
    <location>
        <begin position="87"/>
        <end position="178"/>
    </location>
</feature>
<evidence type="ECO:0000256" key="3">
    <source>
        <dbReference type="ARBA" id="ARBA00022989"/>
    </source>
</evidence>
<keyword evidence="2 5" id="KW-0812">Transmembrane</keyword>
<dbReference type="InterPro" id="IPR040153">
    <property type="entry name" value="Rcf2"/>
</dbReference>
<feature type="transmembrane region" description="Helical" evidence="5">
    <location>
        <begin position="154"/>
        <end position="171"/>
    </location>
</feature>
<evidence type="ECO:0000313" key="7">
    <source>
        <dbReference type="EMBL" id="KAA8912667.1"/>
    </source>
</evidence>
<proteinExistence type="predicted"/>
<evidence type="ECO:0000256" key="1">
    <source>
        <dbReference type="ARBA" id="ARBA00004173"/>
    </source>
</evidence>
<organism evidence="7 8">
    <name type="scientific">Trichomonascus ciferrii</name>
    <dbReference type="NCBI Taxonomy" id="44093"/>
    <lineage>
        <taxon>Eukaryota</taxon>
        <taxon>Fungi</taxon>
        <taxon>Dikarya</taxon>
        <taxon>Ascomycota</taxon>
        <taxon>Saccharomycotina</taxon>
        <taxon>Dipodascomycetes</taxon>
        <taxon>Dipodascales</taxon>
        <taxon>Trichomonascaceae</taxon>
        <taxon>Trichomonascus</taxon>
        <taxon>Trichomonascus ciferrii complex</taxon>
    </lineage>
</organism>
<evidence type="ECO:0000256" key="4">
    <source>
        <dbReference type="ARBA" id="ARBA00023136"/>
    </source>
</evidence>
<reference evidence="7" key="1">
    <citation type="journal article" date="2019" name="G3 (Bethesda)">
        <title>Genome Assemblies of Two Rare Opportunistic Yeast Pathogens: Diutina rugosa (syn. Candida rugosa) and Trichomonascus ciferrii (syn. Candida ciferrii).</title>
        <authorList>
            <person name="Mixao V."/>
            <person name="Saus E."/>
            <person name="Hansen A.P."/>
            <person name="Lass-Florl C."/>
            <person name="Gabaldon T."/>
        </authorList>
    </citation>
    <scope>NUCLEOTIDE SEQUENCE</scope>
    <source>
        <strain evidence="7">CBS 4856</strain>
    </source>
</reference>
<feature type="transmembrane region" description="Helical" evidence="5">
    <location>
        <begin position="115"/>
        <end position="133"/>
    </location>
</feature>
<dbReference type="Proteomes" id="UP000761534">
    <property type="component" value="Unassembled WGS sequence"/>
</dbReference>
<comment type="caution">
    <text evidence="7">The sequence shown here is derived from an EMBL/GenBank/DDBJ whole genome shotgun (WGS) entry which is preliminary data.</text>
</comment>